<comment type="caution">
    <text evidence="1">The sequence shown here is derived from an EMBL/GenBank/DDBJ whole genome shotgun (WGS) entry which is preliminary data.</text>
</comment>
<organism evidence="1 2">
    <name type="scientific">Protopolystoma xenopodis</name>
    <dbReference type="NCBI Taxonomy" id="117903"/>
    <lineage>
        <taxon>Eukaryota</taxon>
        <taxon>Metazoa</taxon>
        <taxon>Spiralia</taxon>
        <taxon>Lophotrochozoa</taxon>
        <taxon>Platyhelminthes</taxon>
        <taxon>Monogenea</taxon>
        <taxon>Polyopisthocotylea</taxon>
        <taxon>Polystomatidea</taxon>
        <taxon>Polystomatidae</taxon>
        <taxon>Protopolystoma</taxon>
    </lineage>
</organism>
<accession>A0A3S5A6N7</accession>
<protein>
    <submittedName>
        <fullName evidence="1">Uncharacterized protein</fullName>
    </submittedName>
</protein>
<evidence type="ECO:0000313" key="1">
    <source>
        <dbReference type="EMBL" id="VEL13376.1"/>
    </source>
</evidence>
<proteinExistence type="predicted"/>
<dbReference type="EMBL" id="CAAALY010017596">
    <property type="protein sequence ID" value="VEL13376.1"/>
    <property type="molecule type" value="Genomic_DNA"/>
</dbReference>
<dbReference type="Proteomes" id="UP000784294">
    <property type="component" value="Unassembled WGS sequence"/>
</dbReference>
<gene>
    <name evidence="1" type="ORF">PXEA_LOCUS6816</name>
</gene>
<evidence type="ECO:0000313" key="2">
    <source>
        <dbReference type="Proteomes" id="UP000784294"/>
    </source>
</evidence>
<keyword evidence="2" id="KW-1185">Reference proteome</keyword>
<name>A0A3S5A6N7_9PLAT</name>
<dbReference type="AlphaFoldDB" id="A0A3S5A6N7"/>
<reference evidence="1" key="1">
    <citation type="submission" date="2018-11" db="EMBL/GenBank/DDBJ databases">
        <authorList>
            <consortium name="Pathogen Informatics"/>
        </authorList>
    </citation>
    <scope>NUCLEOTIDE SEQUENCE</scope>
</reference>
<sequence>MEPVQVSHAATHTGTCVRRRTSAHVLEVVEARGFYSYSLVVPFRLTALERAGEMQSPQETADTYAPTCIWKHTQLPDPLLQSVLPTYNFTFSSAFIKSSASSVGLTLGTPSTSARLCLLFRRTLIPTLAQEPSPLLSTIPSAQGSHAQALTSVGLLLKFTALSDELVELTRFRALGPGCSEDGSGCRLKWARPNRLSQAPPTLLIHANSGSHRHTWLCASSDLAVGWMTCRFGKG</sequence>